<evidence type="ECO:0000256" key="1">
    <source>
        <dbReference type="SAM" id="Coils"/>
    </source>
</evidence>
<sequence>MTESSTTPAPPTGYDTVLQVLADMRREQAERDRAQAERDIETHRLLEALIGALEAHDGTLREMVEAAKPPKDGKSVQQVLKDLLGGIEEKLDGLGEKVDALPEDVAGEVGKMVEPVEPDQAVSH</sequence>
<reference evidence="2 3" key="1">
    <citation type="submission" date="2023-08" db="EMBL/GenBank/DDBJ databases">
        <title>The draft genome sequence of Paracraurococcus sp. LOR1-02.</title>
        <authorList>
            <person name="Kingkaew E."/>
            <person name="Tanasupawat S."/>
        </authorList>
    </citation>
    <scope>NUCLEOTIDE SEQUENCE [LARGE SCALE GENOMIC DNA]</scope>
    <source>
        <strain evidence="2 3">LOR1-02</strain>
    </source>
</reference>
<gene>
    <name evidence="2" type="ORF">Q7A36_28880</name>
</gene>
<dbReference type="Proteomes" id="UP001243009">
    <property type="component" value="Unassembled WGS sequence"/>
</dbReference>
<name>A0ABT9E8E3_9PROT</name>
<dbReference type="RefSeq" id="WP_305107248.1">
    <property type="nucleotide sequence ID" value="NZ_JAUTWS010000046.1"/>
</dbReference>
<proteinExistence type="predicted"/>
<comment type="caution">
    <text evidence="2">The sequence shown here is derived from an EMBL/GenBank/DDBJ whole genome shotgun (WGS) entry which is preliminary data.</text>
</comment>
<feature type="coiled-coil region" evidence="1">
    <location>
        <begin position="17"/>
        <end position="46"/>
    </location>
</feature>
<accession>A0ABT9E8E3</accession>
<keyword evidence="3" id="KW-1185">Reference proteome</keyword>
<keyword evidence="1" id="KW-0175">Coiled coil</keyword>
<dbReference type="EMBL" id="JAUTWS010000046">
    <property type="protein sequence ID" value="MDO9712392.1"/>
    <property type="molecule type" value="Genomic_DNA"/>
</dbReference>
<organism evidence="2 3">
    <name type="scientific">Paracraurococcus lichenis</name>
    <dbReference type="NCBI Taxonomy" id="3064888"/>
    <lineage>
        <taxon>Bacteria</taxon>
        <taxon>Pseudomonadati</taxon>
        <taxon>Pseudomonadota</taxon>
        <taxon>Alphaproteobacteria</taxon>
        <taxon>Acetobacterales</taxon>
        <taxon>Roseomonadaceae</taxon>
        <taxon>Paracraurococcus</taxon>
    </lineage>
</organism>
<protein>
    <submittedName>
        <fullName evidence="2">Uncharacterized protein</fullName>
    </submittedName>
</protein>
<evidence type="ECO:0000313" key="3">
    <source>
        <dbReference type="Proteomes" id="UP001243009"/>
    </source>
</evidence>
<evidence type="ECO:0000313" key="2">
    <source>
        <dbReference type="EMBL" id="MDO9712392.1"/>
    </source>
</evidence>